<dbReference type="AlphaFoldDB" id="A0A1I8BXN0"/>
<dbReference type="Gene3D" id="3.40.33.10">
    <property type="entry name" value="CAP"/>
    <property type="match status" value="1"/>
</dbReference>
<organism evidence="1 2">
    <name type="scientific">Meloidogyne hapla</name>
    <name type="common">Root-knot nematode worm</name>
    <dbReference type="NCBI Taxonomy" id="6305"/>
    <lineage>
        <taxon>Eukaryota</taxon>
        <taxon>Metazoa</taxon>
        <taxon>Ecdysozoa</taxon>
        <taxon>Nematoda</taxon>
        <taxon>Chromadorea</taxon>
        <taxon>Rhabditida</taxon>
        <taxon>Tylenchina</taxon>
        <taxon>Tylenchomorpha</taxon>
        <taxon>Tylenchoidea</taxon>
        <taxon>Meloidogynidae</taxon>
        <taxon>Meloidogyninae</taxon>
        <taxon>Meloidogyne</taxon>
    </lineage>
</organism>
<dbReference type="Proteomes" id="UP000095281">
    <property type="component" value="Unplaced"/>
</dbReference>
<dbReference type="WBParaSite" id="MhA1_Contig762.frz3.gene1">
    <property type="protein sequence ID" value="MhA1_Contig762.frz3.gene1"/>
    <property type="gene ID" value="MhA1_Contig762.frz3.gene1"/>
</dbReference>
<evidence type="ECO:0000313" key="2">
    <source>
        <dbReference type="WBParaSite" id="MhA1_Contig762.frz3.gene1"/>
    </source>
</evidence>
<reference evidence="2" key="1">
    <citation type="submission" date="2016-11" db="UniProtKB">
        <authorList>
            <consortium name="WormBaseParasite"/>
        </authorList>
    </citation>
    <scope>IDENTIFICATION</scope>
</reference>
<protein>
    <submittedName>
        <fullName evidence="2">SCP domain-containing protein</fullName>
    </submittedName>
</protein>
<dbReference type="InterPro" id="IPR035940">
    <property type="entry name" value="CAP_sf"/>
</dbReference>
<keyword evidence="1" id="KW-1185">Reference proteome</keyword>
<evidence type="ECO:0000313" key="1">
    <source>
        <dbReference type="Proteomes" id="UP000095281"/>
    </source>
</evidence>
<proteinExistence type="predicted"/>
<accession>A0A1I8BXN0</accession>
<sequence>MTKAIINLQSVLTEDDNCMTDEARLAVLHAHNNLRSQLAAGQVADASKNNLSGGIFYKFVSSFGNCAF</sequence>
<name>A0A1I8BXN0_MELHA</name>